<dbReference type="Proteomes" id="UP001329915">
    <property type="component" value="Chromosome"/>
</dbReference>
<dbReference type="InterPro" id="IPR021617">
    <property type="entry name" value="DUF3231"/>
</dbReference>
<name>A0AAU0UT00_9FIRM</name>
<keyword evidence="2" id="KW-1185">Reference proteome</keyword>
<dbReference type="AlphaFoldDB" id="A0AAU0UT00"/>
<protein>
    <submittedName>
        <fullName evidence="1">DUF3231 family protein</fullName>
    </submittedName>
</protein>
<evidence type="ECO:0000313" key="1">
    <source>
        <dbReference type="EMBL" id="WRO23698.1"/>
    </source>
</evidence>
<sequence length="328" mass="38117">MKIKEILSKNPKTNAKRSEIDISEAFSLWSILTAKYLAHQRLQMWDSLAHDLDLKAQLKITIEDFESDIKLMEHRLEQFGIKGPDNHVIDIRSGANSEIQSDQFIGMQMFALWQEFVEMLLRAMRTSTTNDLVYDTLLMLLKKDIPKIDKTAKYVKLKGWISTPPLYNGVPQGTEEIDTAEAYHLWDHLTFRYDTVRKTYKFLTFAHDAEFKVILDRGMKELNGQVNMLENEVRRYGLPLPVKPPQVRPPTQNTEILEDDFMYREVLMGIQGAQTFHALALKQSVTNDRLRKLFSQLLLKEVNLFDDFVKFGKLKGWINKAPKYGTSQ</sequence>
<dbReference type="Pfam" id="PF11553">
    <property type="entry name" value="DUF3231"/>
    <property type="match status" value="1"/>
</dbReference>
<dbReference type="InterPro" id="IPR012347">
    <property type="entry name" value="Ferritin-like"/>
</dbReference>
<evidence type="ECO:0000313" key="2">
    <source>
        <dbReference type="Proteomes" id="UP001329915"/>
    </source>
</evidence>
<organism evidence="1 2">
    <name type="scientific">Metallumcola ferriviriculae</name>
    <dbReference type="NCBI Taxonomy" id="3039180"/>
    <lineage>
        <taxon>Bacteria</taxon>
        <taxon>Bacillati</taxon>
        <taxon>Bacillota</taxon>
        <taxon>Clostridia</taxon>
        <taxon>Neomoorellales</taxon>
        <taxon>Desulfitibacteraceae</taxon>
        <taxon>Metallumcola</taxon>
    </lineage>
</organism>
<proteinExistence type="predicted"/>
<reference evidence="1 2" key="1">
    <citation type="submission" date="2023-04" db="EMBL/GenBank/DDBJ databases">
        <authorList>
            <person name="Hsu D."/>
        </authorList>
    </citation>
    <scope>NUCLEOTIDE SEQUENCE [LARGE SCALE GENOMIC DNA]</scope>
    <source>
        <strain evidence="1 2">MK1</strain>
    </source>
</reference>
<dbReference type="KEGG" id="dbc:MFMK1_003566"/>
<gene>
    <name evidence="1" type="ORF">MFMK1_003566</name>
</gene>
<dbReference type="Gene3D" id="1.20.1260.10">
    <property type="match status" value="2"/>
</dbReference>
<accession>A0AAU0UT00</accession>
<dbReference type="EMBL" id="CP121694">
    <property type="protein sequence ID" value="WRO23698.1"/>
    <property type="molecule type" value="Genomic_DNA"/>
</dbReference>
<dbReference type="RefSeq" id="WP_366923073.1">
    <property type="nucleotide sequence ID" value="NZ_CP121694.1"/>
</dbReference>